<feature type="binding site" evidence="3">
    <location>
        <position position="181"/>
    </location>
    <ligand>
        <name>Zn(2+)</name>
        <dbReference type="ChEBI" id="CHEBI:29105"/>
    </ligand>
</feature>
<name>A0A143PTC7_LUTPR</name>
<accession>A0A143PTC7</accession>
<dbReference type="InterPro" id="IPR011051">
    <property type="entry name" value="RmlC_Cupin_sf"/>
</dbReference>
<dbReference type="GO" id="GO:0008270">
    <property type="term" value="F:zinc ion binding"/>
    <property type="evidence" value="ECO:0007669"/>
    <property type="project" value="InterPro"/>
</dbReference>
<dbReference type="STRING" id="1855912.LuPra_04590"/>
<dbReference type="EC" id="5.3.1.8" evidence="6"/>
<keyword evidence="1 3" id="KW-0479">Metal-binding</keyword>
<protein>
    <submittedName>
        <fullName evidence="6">Putative mannose-6-phosphate isomerase GmuF</fullName>
        <ecNumber evidence="6">5.3.1.8</ecNumber>
    </submittedName>
</protein>
<feature type="domain" description="Phosphomannose isomerase type I catalytic" evidence="5">
    <location>
        <begin position="75"/>
        <end position="116"/>
    </location>
</feature>
<dbReference type="GO" id="GO:0004476">
    <property type="term" value="F:mannose-6-phosphate isomerase activity"/>
    <property type="evidence" value="ECO:0007669"/>
    <property type="project" value="UniProtKB-EC"/>
</dbReference>
<evidence type="ECO:0000256" key="1">
    <source>
        <dbReference type="ARBA" id="ARBA00022723"/>
    </source>
</evidence>
<dbReference type="InterPro" id="IPR051804">
    <property type="entry name" value="Carb_Metab_Reg_Kinase/Isom"/>
</dbReference>
<dbReference type="KEGG" id="abac:LuPra_04590"/>
<dbReference type="AlphaFoldDB" id="A0A143PTC7"/>
<dbReference type="GO" id="GO:0005975">
    <property type="term" value="P:carbohydrate metabolic process"/>
    <property type="evidence" value="ECO:0007669"/>
    <property type="project" value="InterPro"/>
</dbReference>
<proteinExistence type="predicted"/>
<dbReference type="Proteomes" id="UP000076079">
    <property type="component" value="Chromosome"/>
</dbReference>
<evidence type="ECO:0000313" key="6">
    <source>
        <dbReference type="EMBL" id="AMY11340.1"/>
    </source>
</evidence>
<dbReference type="SUPFAM" id="SSF51182">
    <property type="entry name" value="RmlC-like cupins"/>
    <property type="match status" value="1"/>
</dbReference>
<feature type="active site" evidence="4">
    <location>
        <position position="201"/>
    </location>
</feature>
<evidence type="ECO:0000256" key="4">
    <source>
        <dbReference type="PIRSR" id="PIRSR036894-2"/>
    </source>
</evidence>
<feature type="binding site" evidence="3">
    <location>
        <position position="123"/>
    </location>
    <ligand>
        <name>Zn(2+)</name>
        <dbReference type="ChEBI" id="CHEBI:29105"/>
    </ligand>
</feature>
<dbReference type="EMBL" id="CP015136">
    <property type="protein sequence ID" value="AMY11340.1"/>
    <property type="molecule type" value="Genomic_DNA"/>
</dbReference>
<sequence>MRHSQALSYNHRMHVWQRPFALFPTFAARPWGVTDLSPWFPNPTPDVKVGEAWFTADGNLTSAGPEFGELTRQHGAEILGPGQGEECPLLVKFLFTSERLSVQVHPDDAYAAEHHAGSRGKTEAWHVIAAEPNATIGLGLSAPISREQGEAAAVSGEIERLVDWRPACAGDTFLVPAGTVHAIGPGLTLIEVQEQSDITYRLFDYGRGRELHLEHGFAVADLGPYTLGNDTRPAVEDGRTILTHCRFFTIEFRNVCGQMRFAPLAAHFHLVVVIRGRGTIAGEPLVPGAVWCVPAKADPFEVESADGCELLITYPSVTPTPSFYRAPI</sequence>
<evidence type="ECO:0000256" key="2">
    <source>
        <dbReference type="ARBA" id="ARBA00022833"/>
    </source>
</evidence>
<keyword evidence="7" id="KW-1185">Reference proteome</keyword>
<reference evidence="6 7" key="1">
    <citation type="journal article" date="2016" name="Genome Announc.">
        <title>First Complete Genome Sequence of a Subdivision 6 Acidobacterium Strain.</title>
        <authorList>
            <person name="Huang S."/>
            <person name="Vieira S."/>
            <person name="Bunk B."/>
            <person name="Riedel T."/>
            <person name="Sproer C."/>
            <person name="Overmann J."/>
        </authorList>
    </citation>
    <scope>NUCLEOTIDE SEQUENCE [LARGE SCALE GENOMIC DNA]</scope>
    <source>
        <strain evidence="7">DSM 100886 HEG_-6_39</strain>
    </source>
</reference>
<dbReference type="Gene3D" id="2.60.120.10">
    <property type="entry name" value="Jelly Rolls"/>
    <property type="match status" value="2"/>
</dbReference>
<dbReference type="PANTHER" id="PTHR42742">
    <property type="entry name" value="TRANSCRIPTIONAL REPRESSOR MPRA"/>
    <property type="match status" value="1"/>
</dbReference>
<gene>
    <name evidence="6" type="primary">gmuF</name>
    <name evidence="6" type="ORF">LuPra_04590</name>
</gene>
<keyword evidence="2 3" id="KW-0862">Zinc</keyword>
<evidence type="ECO:0000259" key="5">
    <source>
        <dbReference type="Pfam" id="PF20511"/>
    </source>
</evidence>
<dbReference type="InterPro" id="IPR014628">
    <property type="entry name" value="Man6P_isomerase_Firm_short"/>
</dbReference>
<organism evidence="6 7">
    <name type="scientific">Luteitalea pratensis</name>
    <dbReference type="NCBI Taxonomy" id="1855912"/>
    <lineage>
        <taxon>Bacteria</taxon>
        <taxon>Pseudomonadati</taxon>
        <taxon>Acidobacteriota</taxon>
        <taxon>Vicinamibacteria</taxon>
        <taxon>Vicinamibacterales</taxon>
        <taxon>Vicinamibacteraceae</taxon>
        <taxon>Luteitalea</taxon>
    </lineage>
</organism>
<dbReference type="CDD" id="cd07010">
    <property type="entry name" value="cupin_PMI_type_I_N_bac"/>
    <property type="match status" value="1"/>
</dbReference>
<dbReference type="InterPro" id="IPR046457">
    <property type="entry name" value="PMI_typeI_cat"/>
</dbReference>
<dbReference type="PANTHER" id="PTHR42742:SF3">
    <property type="entry name" value="FRUCTOKINASE"/>
    <property type="match status" value="1"/>
</dbReference>
<feature type="binding site" evidence="3">
    <location>
        <position position="105"/>
    </location>
    <ligand>
        <name>Zn(2+)</name>
        <dbReference type="ChEBI" id="CHEBI:29105"/>
    </ligand>
</feature>
<dbReference type="Pfam" id="PF20511">
    <property type="entry name" value="PMI_typeI_cat"/>
    <property type="match status" value="1"/>
</dbReference>
<evidence type="ECO:0000256" key="3">
    <source>
        <dbReference type="PIRSR" id="PIRSR036894-1"/>
    </source>
</evidence>
<dbReference type="PATRIC" id="fig|1813736.3.peg.4840"/>
<dbReference type="PIRSF" id="PIRSF036894">
    <property type="entry name" value="PMI_Firm_short"/>
    <property type="match status" value="1"/>
</dbReference>
<comment type="cofactor">
    <cofactor evidence="3">
        <name>Zn(2+)</name>
        <dbReference type="ChEBI" id="CHEBI:29105"/>
    </cofactor>
    <text evidence="3">Binds 1 zinc ion per subunit.</text>
</comment>
<keyword evidence="6" id="KW-0413">Isomerase</keyword>
<evidence type="ECO:0000313" key="7">
    <source>
        <dbReference type="Proteomes" id="UP000076079"/>
    </source>
</evidence>
<dbReference type="InterPro" id="IPR014710">
    <property type="entry name" value="RmlC-like_jellyroll"/>
</dbReference>
<reference evidence="7" key="2">
    <citation type="submission" date="2016-04" db="EMBL/GenBank/DDBJ databases">
        <title>First Complete Genome Sequence of a Subdivision 6 Acidobacterium.</title>
        <authorList>
            <person name="Huang S."/>
            <person name="Vieira S."/>
            <person name="Bunk B."/>
            <person name="Riedel T."/>
            <person name="Sproeer C."/>
            <person name="Overmann J."/>
        </authorList>
    </citation>
    <scope>NUCLEOTIDE SEQUENCE [LARGE SCALE GENOMIC DNA]</scope>
    <source>
        <strain evidence="7">DSM 100886 HEG_-6_39</strain>
    </source>
</reference>